<dbReference type="InterPro" id="IPR018705">
    <property type="entry name" value="DUF2134_membrane"/>
</dbReference>
<proteinExistence type="predicted"/>
<keyword evidence="4" id="KW-1185">Reference proteome</keyword>
<organism evidence="3 4">
    <name type="scientific">Brevirhabdus pacifica</name>
    <dbReference type="NCBI Taxonomy" id="1267768"/>
    <lineage>
        <taxon>Bacteria</taxon>
        <taxon>Pseudomonadati</taxon>
        <taxon>Pseudomonadota</taxon>
        <taxon>Alphaproteobacteria</taxon>
        <taxon>Rhodobacterales</taxon>
        <taxon>Paracoccaceae</taxon>
        <taxon>Brevirhabdus</taxon>
    </lineage>
</organism>
<accession>A0A1U7DG18</accession>
<evidence type="ECO:0000259" key="2">
    <source>
        <dbReference type="Pfam" id="PF25269"/>
    </source>
</evidence>
<dbReference type="EMBL" id="CP019124">
    <property type="protein sequence ID" value="APX88944.1"/>
    <property type="molecule type" value="Genomic_DNA"/>
</dbReference>
<evidence type="ECO:0000259" key="1">
    <source>
        <dbReference type="Pfam" id="PF09977"/>
    </source>
</evidence>
<feature type="domain" description="DUF2134" evidence="1">
    <location>
        <begin position="73"/>
        <end position="165"/>
    </location>
</feature>
<evidence type="ECO:0000313" key="3">
    <source>
        <dbReference type="EMBL" id="APX88944.1"/>
    </source>
</evidence>
<gene>
    <name evidence="3" type="ORF">BV394_03710</name>
</gene>
<dbReference type="Pfam" id="PF25269">
    <property type="entry name" value="DUF7867"/>
    <property type="match status" value="1"/>
</dbReference>
<feature type="domain" description="DUF7867" evidence="2">
    <location>
        <begin position="297"/>
        <end position="411"/>
    </location>
</feature>
<dbReference type="Proteomes" id="UP000187266">
    <property type="component" value="Chromosome"/>
</dbReference>
<sequence>MMNISPELRSPAARQTRRTRAPFLRDEAGGAGSAWGLFMAAVFILIGGVATDYSFGHLVKADLQNATDAAALAALQDLPNATAAVQSAISYAKKNDPKKTVNVAETNVTTGRWLNSTRTFVPNGHPTNAVKVVLTRSGSDATQVKSFLMRLAGVDSFDVSAAAIAAIRPRCLGGRIFAKSLLKGNSNSSVSDGFCLHGEGGVHINNNNVFEAGTEISNGVGSTFRTGNKNPGIELARVEKSKELKLVDEIDSVYNGVRNGTDHLPSWITNGPVHVPNLPAYPTRGTIYVVSGNVVINDGTALEEIAIVTSGKITVNSNTTMSKVVLAAGGLVDINSNVDIGSSSYCSEGAYDSYIVSKDRVELNSNDVLRGVQIASKKDFVINSNAVVTDGIVIETGGNADFNSNLSFGGCPDALVSNVFDSIHGDNSLVQ</sequence>
<reference evidence="3 4" key="1">
    <citation type="submission" date="2017-01" db="EMBL/GenBank/DDBJ databases">
        <title>Genomic analysis of Xuhuaishuia manganoxidans DY6-4.</title>
        <authorList>
            <person name="Wang X."/>
        </authorList>
    </citation>
    <scope>NUCLEOTIDE SEQUENCE [LARGE SCALE GENOMIC DNA]</scope>
    <source>
        <strain evidence="3 4">DY6-4</strain>
    </source>
</reference>
<dbReference type="AlphaFoldDB" id="A0A1U7DG18"/>
<dbReference type="RefSeq" id="WP_076978967.1">
    <property type="nucleotide sequence ID" value="NZ_MTCO01000016.1"/>
</dbReference>
<dbReference type="Pfam" id="PF09977">
    <property type="entry name" value="Tad_C"/>
    <property type="match status" value="1"/>
</dbReference>
<dbReference type="STRING" id="1267768.BV394_03710"/>
<evidence type="ECO:0000313" key="4">
    <source>
        <dbReference type="Proteomes" id="UP000187266"/>
    </source>
</evidence>
<name>A0A1U7DG18_9RHOB</name>
<dbReference type="InterPro" id="IPR057189">
    <property type="entry name" value="DUF7867"/>
</dbReference>
<protein>
    <submittedName>
        <fullName evidence="3">Uncharacterized protein</fullName>
    </submittedName>
</protein>
<accession>A0A2M9DFE2</accession>
<dbReference type="OrthoDB" id="7863619at2"/>